<organism evidence="2 3">
    <name type="scientific">Crucibulum laeve</name>
    <dbReference type="NCBI Taxonomy" id="68775"/>
    <lineage>
        <taxon>Eukaryota</taxon>
        <taxon>Fungi</taxon>
        <taxon>Dikarya</taxon>
        <taxon>Basidiomycota</taxon>
        <taxon>Agaricomycotina</taxon>
        <taxon>Agaricomycetes</taxon>
        <taxon>Agaricomycetidae</taxon>
        <taxon>Agaricales</taxon>
        <taxon>Agaricineae</taxon>
        <taxon>Nidulariaceae</taxon>
        <taxon>Crucibulum</taxon>
    </lineage>
</organism>
<feature type="compositionally biased region" description="Polar residues" evidence="1">
    <location>
        <begin position="327"/>
        <end position="338"/>
    </location>
</feature>
<accession>A0A5C3MAT7</accession>
<dbReference type="Gene3D" id="1.10.510.10">
    <property type="entry name" value="Transferase(Phosphotransferase) domain 1"/>
    <property type="match status" value="1"/>
</dbReference>
<feature type="region of interest" description="Disordered" evidence="1">
    <location>
        <begin position="96"/>
        <end position="159"/>
    </location>
</feature>
<protein>
    <submittedName>
        <fullName evidence="2">Uncharacterized protein</fullName>
    </submittedName>
</protein>
<feature type="compositionally biased region" description="Basic residues" evidence="1">
    <location>
        <begin position="212"/>
        <end position="222"/>
    </location>
</feature>
<keyword evidence="3" id="KW-1185">Reference proteome</keyword>
<dbReference type="EMBL" id="ML213594">
    <property type="protein sequence ID" value="TFK41735.1"/>
    <property type="molecule type" value="Genomic_DNA"/>
</dbReference>
<proteinExistence type="predicted"/>
<gene>
    <name evidence="2" type="ORF">BDQ12DRAFT_720557</name>
</gene>
<reference evidence="2 3" key="1">
    <citation type="journal article" date="2019" name="Nat. Ecol. Evol.">
        <title>Megaphylogeny resolves global patterns of mushroom evolution.</title>
        <authorList>
            <person name="Varga T."/>
            <person name="Krizsan K."/>
            <person name="Foldi C."/>
            <person name="Dima B."/>
            <person name="Sanchez-Garcia M."/>
            <person name="Sanchez-Ramirez S."/>
            <person name="Szollosi G.J."/>
            <person name="Szarkandi J.G."/>
            <person name="Papp V."/>
            <person name="Albert L."/>
            <person name="Andreopoulos W."/>
            <person name="Angelini C."/>
            <person name="Antonin V."/>
            <person name="Barry K.W."/>
            <person name="Bougher N.L."/>
            <person name="Buchanan P."/>
            <person name="Buyck B."/>
            <person name="Bense V."/>
            <person name="Catcheside P."/>
            <person name="Chovatia M."/>
            <person name="Cooper J."/>
            <person name="Damon W."/>
            <person name="Desjardin D."/>
            <person name="Finy P."/>
            <person name="Geml J."/>
            <person name="Haridas S."/>
            <person name="Hughes K."/>
            <person name="Justo A."/>
            <person name="Karasinski D."/>
            <person name="Kautmanova I."/>
            <person name="Kiss B."/>
            <person name="Kocsube S."/>
            <person name="Kotiranta H."/>
            <person name="LaButti K.M."/>
            <person name="Lechner B.E."/>
            <person name="Liimatainen K."/>
            <person name="Lipzen A."/>
            <person name="Lukacs Z."/>
            <person name="Mihaltcheva S."/>
            <person name="Morgado L.N."/>
            <person name="Niskanen T."/>
            <person name="Noordeloos M.E."/>
            <person name="Ohm R.A."/>
            <person name="Ortiz-Santana B."/>
            <person name="Ovrebo C."/>
            <person name="Racz N."/>
            <person name="Riley R."/>
            <person name="Savchenko A."/>
            <person name="Shiryaev A."/>
            <person name="Soop K."/>
            <person name="Spirin V."/>
            <person name="Szebenyi C."/>
            <person name="Tomsovsky M."/>
            <person name="Tulloss R.E."/>
            <person name="Uehling J."/>
            <person name="Grigoriev I.V."/>
            <person name="Vagvolgyi C."/>
            <person name="Papp T."/>
            <person name="Martin F.M."/>
            <person name="Miettinen O."/>
            <person name="Hibbett D.S."/>
            <person name="Nagy L.G."/>
        </authorList>
    </citation>
    <scope>NUCLEOTIDE SEQUENCE [LARGE SCALE GENOMIC DNA]</scope>
    <source>
        <strain evidence="2 3">CBS 166.37</strain>
    </source>
</reference>
<sequence>MIRKRPSRPLPNSRSFIEWGLTDRMWKLMEECWDTEPSRRPTFDQLRTKLPLEGIHDSRDVSGWGTLSPSLFRNDTHGVFDHLFGNTDALTISLSSADSADDQISEDTERMRELDSDSNSSWNESELDSERNTTHRLGSDDFGVSPSPEPGSRFSWHSNPTLHARETLDSADILSDTLTLAVDSADSRSRSSSISSFLGGRAKHMFPDGTRNRQRSVTKYRRERPPSPFNGPLVGLINSSDLQFAEYNPRQDLPTRTYHPPSLWREITRRASYPQDTFHHIHGPHKEPPDDPSRVVGHKISFASQWEDYSGLDGGLRGEYRRRGAELSNQAPLSSRRPSFQKRSEERRDILTMSNLLQWRYGTSIPNAARGTPDTEGTMEFQEPDNWWKDEQRAQIDDTLQPTIKAAQDELYQMVKEDPQHQPHFEAEFAQKIDSIHRFANEQFQIKLDSERRRRANAYQAGNTSGRVEPHAVTK</sequence>
<feature type="region of interest" description="Disordered" evidence="1">
    <location>
        <begin position="326"/>
        <end position="347"/>
    </location>
</feature>
<name>A0A5C3MAT7_9AGAR</name>
<dbReference type="AlphaFoldDB" id="A0A5C3MAT7"/>
<dbReference type="STRING" id="68775.A0A5C3MAT7"/>
<evidence type="ECO:0000256" key="1">
    <source>
        <dbReference type="SAM" id="MobiDB-lite"/>
    </source>
</evidence>
<feature type="region of interest" description="Disordered" evidence="1">
    <location>
        <begin position="451"/>
        <end position="475"/>
    </location>
</feature>
<evidence type="ECO:0000313" key="2">
    <source>
        <dbReference type="EMBL" id="TFK41735.1"/>
    </source>
</evidence>
<feature type="region of interest" description="Disordered" evidence="1">
    <location>
        <begin position="182"/>
        <end position="233"/>
    </location>
</feature>
<dbReference type="Proteomes" id="UP000308652">
    <property type="component" value="Unassembled WGS sequence"/>
</dbReference>
<feature type="compositionally biased region" description="Basic and acidic residues" evidence="1">
    <location>
        <begin position="128"/>
        <end position="139"/>
    </location>
</feature>
<evidence type="ECO:0000313" key="3">
    <source>
        <dbReference type="Proteomes" id="UP000308652"/>
    </source>
</evidence>